<dbReference type="Proteomes" id="UP000762676">
    <property type="component" value="Unassembled WGS sequence"/>
</dbReference>
<dbReference type="EMBL" id="BMAT01011479">
    <property type="protein sequence ID" value="GFR73470.1"/>
    <property type="molecule type" value="Genomic_DNA"/>
</dbReference>
<organism evidence="1 2">
    <name type="scientific">Elysia marginata</name>
    <dbReference type="NCBI Taxonomy" id="1093978"/>
    <lineage>
        <taxon>Eukaryota</taxon>
        <taxon>Metazoa</taxon>
        <taxon>Spiralia</taxon>
        <taxon>Lophotrochozoa</taxon>
        <taxon>Mollusca</taxon>
        <taxon>Gastropoda</taxon>
        <taxon>Heterobranchia</taxon>
        <taxon>Euthyneura</taxon>
        <taxon>Panpulmonata</taxon>
        <taxon>Sacoglossa</taxon>
        <taxon>Placobranchoidea</taxon>
        <taxon>Plakobranchidae</taxon>
        <taxon>Elysia</taxon>
    </lineage>
</organism>
<dbReference type="AlphaFoldDB" id="A0AAV4FKT7"/>
<accession>A0AAV4FKT7</accession>
<proteinExistence type="predicted"/>
<reference evidence="1 2" key="1">
    <citation type="journal article" date="2021" name="Elife">
        <title>Chloroplast acquisition without the gene transfer in kleptoplastic sea slugs, Plakobranchus ocellatus.</title>
        <authorList>
            <person name="Maeda T."/>
            <person name="Takahashi S."/>
            <person name="Yoshida T."/>
            <person name="Shimamura S."/>
            <person name="Takaki Y."/>
            <person name="Nagai Y."/>
            <person name="Toyoda A."/>
            <person name="Suzuki Y."/>
            <person name="Arimoto A."/>
            <person name="Ishii H."/>
            <person name="Satoh N."/>
            <person name="Nishiyama T."/>
            <person name="Hasebe M."/>
            <person name="Maruyama T."/>
            <person name="Minagawa J."/>
            <person name="Obokata J."/>
            <person name="Shigenobu S."/>
        </authorList>
    </citation>
    <scope>NUCLEOTIDE SEQUENCE [LARGE SCALE GENOMIC DNA]</scope>
</reference>
<comment type="caution">
    <text evidence="1">The sequence shown here is derived from an EMBL/GenBank/DDBJ whole genome shotgun (WGS) entry which is preliminary data.</text>
</comment>
<keyword evidence="2" id="KW-1185">Reference proteome</keyword>
<evidence type="ECO:0000313" key="1">
    <source>
        <dbReference type="EMBL" id="GFR73470.1"/>
    </source>
</evidence>
<gene>
    <name evidence="1" type="ORF">ElyMa_005730800</name>
</gene>
<name>A0AAV4FKT7_9GAST</name>
<evidence type="ECO:0000313" key="2">
    <source>
        <dbReference type="Proteomes" id="UP000762676"/>
    </source>
</evidence>
<sequence length="99" mass="10340">MLKINTAVRREKHIESYRYIELDFVFIFPFSVPARVVAGGRTGGFGDVNSGEVNLCGWDDHPGVGGAGGGVIGQGLTSGMEGGGGDGAFLYSMGSLNRK</sequence>
<protein>
    <submittedName>
        <fullName evidence="1">Uncharacterized protein</fullName>
    </submittedName>
</protein>